<protein>
    <submittedName>
        <fullName evidence="2">Uncharacterized protein</fullName>
    </submittedName>
</protein>
<accession>A0AAP0DWX5</accession>
<evidence type="ECO:0000256" key="1">
    <source>
        <dbReference type="SAM" id="MobiDB-lite"/>
    </source>
</evidence>
<proteinExistence type="predicted"/>
<keyword evidence="3" id="KW-1185">Reference proteome</keyword>
<reference evidence="2 3" key="1">
    <citation type="submission" date="2024-01" db="EMBL/GenBank/DDBJ databases">
        <title>Genome assemblies of Stephania.</title>
        <authorList>
            <person name="Yang L."/>
        </authorList>
    </citation>
    <scope>NUCLEOTIDE SEQUENCE [LARGE SCALE GENOMIC DNA]</scope>
    <source>
        <strain evidence="2">YNDBR</strain>
        <tissue evidence="2">Leaf</tissue>
    </source>
</reference>
<dbReference type="Proteomes" id="UP001420932">
    <property type="component" value="Unassembled WGS sequence"/>
</dbReference>
<feature type="region of interest" description="Disordered" evidence="1">
    <location>
        <begin position="1"/>
        <end position="58"/>
    </location>
</feature>
<evidence type="ECO:0000313" key="3">
    <source>
        <dbReference type="Proteomes" id="UP001420932"/>
    </source>
</evidence>
<dbReference type="EMBL" id="JBBNAF010000060">
    <property type="protein sequence ID" value="KAK9080930.1"/>
    <property type="molecule type" value="Genomic_DNA"/>
</dbReference>
<dbReference type="AlphaFoldDB" id="A0AAP0DWX5"/>
<name>A0AAP0DWX5_9MAGN</name>
<gene>
    <name evidence="2" type="ORF">Syun_031896</name>
</gene>
<sequence length="240" mass="25690">MRSAFRREGLERAFQVSPQTSSARGGRSRRGSGFEAIRSRRQTGSGLGPRARPPSQSFSRSYGSILLELPLPTFFHRPEAVHLGDDAVMSTAGRERYSVLRIFKGAGLPDTTTCGALPGHWTTSSGGRFRVGGVLNEKITLPEAPPDVSDSTTLRQPPRPCVHMEPFPLRPSKFSFEYLLLPPDAADGSSPGSRPRFYGYAAPSYSSGLDNCPDGGCGLRASAPSISGLVDSAGELLHTP</sequence>
<organism evidence="2 3">
    <name type="scientific">Stephania yunnanensis</name>
    <dbReference type="NCBI Taxonomy" id="152371"/>
    <lineage>
        <taxon>Eukaryota</taxon>
        <taxon>Viridiplantae</taxon>
        <taxon>Streptophyta</taxon>
        <taxon>Embryophyta</taxon>
        <taxon>Tracheophyta</taxon>
        <taxon>Spermatophyta</taxon>
        <taxon>Magnoliopsida</taxon>
        <taxon>Ranunculales</taxon>
        <taxon>Menispermaceae</taxon>
        <taxon>Menispermoideae</taxon>
        <taxon>Cissampelideae</taxon>
        <taxon>Stephania</taxon>
    </lineage>
</organism>
<feature type="compositionally biased region" description="Basic and acidic residues" evidence="1">
    <location>
        <begin position="1"/>
        <end position="11"/>
    </location>
</feature>
<comment type="caution">
    <text evidence="2">The sequence shown here is derived from an EMBL/GenBank/DDBJ whole genome shotgun (WGS) entry which is preliminary data.</text>
</comment>
<evidence type="ECO:0000313" key="2">
    <source>
        <dbReference type="EMBL" id="KAK9080930.1"/>
    </source>
</evidence>